<evidence type="ECO:0000313" key="9">
    <source>
        <dbReference type="EMBL" id="GAH45928.1"/>
    </source>
</evidence>
<dbReference type="GO" id="GO:0005886">
    <property type="term" value="C:plasma membrane"/>
    <property type="evidence" value="ECO:0007669"/>
    <property type="project" value="UniProtKB-SubCell"/>
</dbReference>
<reference evidence="9" key="1">
    <citation type="journal article" date="2014" name="Front. Microbiol.">
        <title>High frequency of phylogenetically diverse reductive dehalogenase-homologous genes in deep subseafloor sedimentary metagenomes.</title>
        <authorList>
            <person name="Kawai M."/>
            <person name="Futagami T."/>
            <person name="Toyoda A."/>
            <person name="Takaki Y."/>
            <person name="Nishi S."/>
            <person name="Hori S."/>
            <person name="Arai W."/>
            <person name="Tsubouchi T."/>
            <person name="Morono Y."/>
            <person name="Uchiyama I."/>
            <person name="Ito T."/>
            <person name="Fujiyama A."/>
            <person name="Inagaki F."/>
            <person name="Takami H."/>
        </authorList>
    </citation>
    <scope>NUCLEOTIDE SEQUENCE</scope>
    <source>
        <strain evidence="9">Expedition CK06-06</strain>
    </source>
</reference>
<dbReference type="InterPro" id="IPR035906">
    <property type="entry name" value="MetI-like_sf"/>
</dbReference>
<dbReference type="InterPro" id="IPR051393">
    <property type="entry name" value="ABC_transporter_permease"/>
</dbReference>
<evidence type="ECO:0000259" key="8">
    <source>
        <dbReference type="PROSITE" id="PS50928"/>
    </source>
</evidence>
<dbReference type="SUPFAM" id="SSF161098">
    <property type="entry name" value="MetI-like"/>
    <property type="match status" value="1"/>
</dbReference>
<proteinExistence type="predicted"/>
<feature type="non-terminal residue" evidence="9">
    <location>
        <position position="270"/>
    </location>
</feature>
<feature type="transmembrane region" description="Helical" evidence="7">
    <location>
        <begin position="23"/>
        <end position="49"/>
    </location>
</feature>
<evidence type="ECO:0000256" key="7">
    <source>
        <dbReference type="SAM" id="Phobius"/>
    </source>
</evidence>
<dbReference type="PANTHER" id="PTHR30193">
    <property type="entry name" value="ABC TRANSPORTER PERMEASE PROTEIN"/>
    <property type="match status" value="1"/>
</dbReference>
<dbReference type="SUPFAM" id="SSF160964">
    <property type="entry name" value="MalF N-terminal region-like"/>
    <property type="match status" value="1"/>
</dbReference>
<dbReference type="Pfam" id="PF00528">
    <property type="entry name" value="BPD_transp_1"/>
    <property type="match status" value="1"/>
</dbReference>
<keyword evidence="6 7" id="KW-0472">Membrane</keyword>
<evidence type="ECO:0000256" key="4">
    <source>
        <dbReference type="ARBA" id="ARBA00022692"/>
    </source>
</evidence>
<feature type="transmembrane region" description="Helical" evidence="7">
    <location>
        <begin position="85"/>
        <end position="107"/>
    </location>
</feature>
<dbReference type="GO" id="GO:0055085">
    <property type="term" value="P:transmembrane transport"/>
    <property type="evidence" value="ECO:0007669"/>
    <property type="project" value="InterPro"/>
</dbReference>
<comment type="subcellular location">
    <subcellularLocation>
        <location evidence="1">Cell membrane</location>
        <topology evidence="1">Multi-pass membrane protein</topology>
    </subcellularLocation>
</comment>
<dbReference type="AlphaFoldDB" id="X1HKU0"/>
<keyword evidence="5 7" id="KW-1133">Transmembrane helix</keyword>
<evidence type="ECO:0000256" key="5">
    <source>
        <dbReference type="ARBA" id="ARBA00022989"/>
    </source>
</evidence>
<dbReference type="CDD" id="cd06261">
    <property type="entry name" value="TM_PBP2"/>
    <property type="match status" value="1"/>
</dbReference>
<evidence type="ECO:0000256" key="3">
    <source>
        <dbReference type="ARBA" id="ARBA00022475"/>
    </source>
</evidence>
<gene>
    <name evidence="9" type="ORF">S03H2_17268</name>
</gene>
<dbReference type="InterPro" id="IPR000515">
    <property type="entry name" value="MetI-like"/>
</dbReference>
<accession>X1HKU0</accession>
<dbReference type="PANTHER" id="PTHR30193:SF37">
    <property type="entry name" value="INNER MEMBRANE ABC TRANSPORTER PERMEASE PROTEIN YCJO"/>
    <property type="match status" value="1"/>
</dbReference>
<dbReference type="PROSITE" id="PS50928">
    <property type="entry name" value="ABC_TM1"/>
    <property type="match status" value="1"/>
</dbReference>
<feature type="transmembrane region" description="Helical" evidence="7">
    <location>
        <begin position="174"/>
        <end position="193"/>
    </location>
</feature>
<keyword evidence="4 7" id="KW-0812">Transmembrane</keyword>
<evidence type="ECO:0000256" key="1">
    <source>
        <dbReference type="ARBA" id="ARBA00004651"/>
    </source>
</evidence>
<organism evidence="9">
    <name type="scientific">marine sediment metagenome</name>
    <dbReference type="NCBI Taxonomy" id="412755"/>
    <lineage>
        <taxon>unclassified sequences</taxon>
        <taxon>metagenomes</taxon>
        <taxon>ecological metagenomes</taxon>
    </lineage>
</organism>
<dbReference type="EMBL" id="BARU01008888">
    <property type="protein sequence ID" value="GAH45928.1"/>
    <property type="molecule type" value="Genomic_DNA"/>
</dbReference>
<sequence>MTTSARVLTRMNRSWGEIKRKRWAYTFISPFYILFAIFGVYPIIFSIYLSFTKWRGFGPKVFVGLANYRRLIGDPIFWQSIRNGVIIFFLYVPIMTLLALVLAVILNSRLVRFFKIFRTMLVVPYVTTMIAVGYVFKIMMNTKYGLFNVVITSMGLPAVPWLDKVWWGRVSLSILIIWAWLGYNMVIMLAGLQTIPKDLVEAATIDGANPVQAFFRITVPLMRPIILFSVILSTLGSFGLFNEIYALTTVGYTMGGPMNATITPLVYIYQ</sequence>
<protein>
    <recommendedName>
        <fullName evidence="8">ABC transmembrane type-1 domain-containing protein</fullName>
    </recommendedName>
</protein>
<feature type="domain" description="ABC transmembrane type-1" evidence="8">
    <location>
        <begin position="81"/>
        <end position="270"/>
    </location>
</feature>
<feature type="transmembrane region" description="Helical" evidence="7">
    <location>
        <begin position="119"/>
        <end position="138"/>
    </location>
</feature>
<keyword evidence="3" id="KW-1003">Cell membrane</keyword>
<keyword evidence="2" id="KW-0813">Transport</keyword>
<comment type="caution">
    <text evidence="9">The sequence shown here is derived from an EMBL/GenBank/DDBJ whole genome shotgun (WGS) entry which is preliminary data.</text>
</comment>
<evidence type="ECO:0000256" key="6">
    <source>
        <dbReference type="ARBA" id="ARBA00023136"/>
    </source>
</evidence>
<evidence type="ECO:0000256" key="2">
    <source>
        <dbReference type="ARBA" id="ARBA00022448"/>
    </source>
</evidence>
<dbReference type="Gene3D" id="1.10.3720.10">
    <property type="entry name" value="MetI-like"/>
    <property type="match status" value="1"/>
</dbReference>
<name>X1HKU0_9ZZZZ</name>